<feature type="domain" description="Serine/threonine specific protein phosphatases" evidence="18">
    <location>
        <begin position="325"/>
        <end position="330"/>
    </location>
</feature>
<dbReference type="GeneID" id="67028556"/>
<evidence type="ECO:0000256" key="17">
    <source>
        <dbReference type="SAM" id="MobiDB-lite"/>
    </source>
</evidence>
<dbReference type="RefSeq" id="XP_043181525.1">
    <property type="nucleotide sequence ID" value="XM_043326093.1"/>
</dbReference>
<keyword evidence="9" id="KW-0464">Manganese</keyword>
<dbReference type="Pfam" id="PF00515">
    <property type="entry name" value="TPR_1"/>
    <property type="match status" value="1"/>
</dbReference>
<dbReference type="Pfam" id="PF13414">
    <property type="entry name" value="TPR_11"/>
    <property type="match status" value="1"/>
</dbReference>
<accession>A0A8H8NYM3</accession>
<feature type="active site" description="Proton donor/acceptor" evidence="14">
    <location>
        <position position="329"/>
    </location>
</feature>
<evidence type="ECO:0000256" key="3">
    <source>
        <dbReference type="ARBA" id="ARBA00004123"/>
    </source>
</evidence>
<dbReference type="PRINTS" id="PR00114">
    <property type="entry name" value="STPHPHTASE"/>
</dbReference>
<evidence type="ECO:0000313" key="19">
    <source>
        <dbReference type="EMBL" id="QRW21288.1"/>
    </source>
</evidence>
<dbReference type="KEGG" id="rsx:RhiXN_06277"/>
<evidence type="ECO:0000256" key="10">
    <source>
        <dbReference type="ARBA" id="ARBA00023242"/>
    </source>
</evidence>
<feature type="repeat" description="TPR" evidence="15">
    <location>
        <begin position="113"/>
        <end position="146"/>
    </location>
</feature>
<dbReference type="InterPro" id="IPR006186">
    <property type="entry name" value="Ser/Thr-sp_prot-phosphatase"/>
</dbReference>
<dbReference type="SMART" id="SM00156">
    <property type="entry name" value="PP2Ac"/>
    <property type="match status" value="1"/>
</dbReference>
<evidence type="ECO:0000256" key="16">
    <source>
        <dbReference type="RuleBase" id="RU004273"/>
    </source>
</evidence>
<evidence type="ECO:0000256" key="12">
    <source>
        <dbReference type="ARBA" id="ARBA00048832"/>
    </source>
</evidence>
<organism evidence="19 20">
    <name type="scientific">Rhizoctonia solani</name>
    <dbReference type="NCBI Taxonomy" id="456999"/>
    <lineage>
        <taxon>Eukaryota</taxon>
        <taxon>Fungi</taxon>
        <taxon>Dikarya</taxon>
        <taxon>Basidiomycota</taxon>
        <taxon>Agaricomycotina</taxon>
        <taxon>Agaricomycetes</taxon>
        <taxon>Cantharellales</taxon>
        <taxon>Ceratobasidiaceae</taxon>
        <taxon>Rhizoctonia</taxon>
    </lineage>
</organism>
<dbReference type="InterPro" id="IPR013235">
    <property type="entry name" value="PPP_dom"/>
</dbReference>
<gene>
    <name evidence="19" type="ORF">RhiXN_06277</name>
</gene>
<evidence type="ECO:0000256" key="4">
    <source>
        <dbReference type="ARBA" id="ARBA00008786"/>
    </source>
</evidence>
<evidence type="ECO:0000256" key="8">
    <source>
        <dbReference type="ARBA" id="ARBA00022803"/>
    </source>
</evidence>
<feature type="repeat" description="TPR" evidence="15">
    <location>
        <begin position="45"/>
        <end position="78"/>
    </location>
</feature>
<protein>
    <recommendedName>
        <fullName evidence="16">Serine/threonine-protein phosphatase</fullName>
        <ecNumber evidence="16">3.1.3.16</ecNumber>
    </recommendedName>
</protein>
<proteinExistence type="inferred from homology"/>
<comment type="catalytic activity">
    <reaction evidence="11">
        <text>O-phospho-L-seryl-[protein] + H2O = L-seryl-[protein] + phosphate</text>
        <dbReference type="Rhea" id="RHEA:20629"/>
        <dbReference type="Rhea" id="RHEA-COMP:9863"/>
        <dbReference type="Rhea" id="RHEA-COMP:11604"/>
        <dbReference type="ChEBI" id="CHEBI:15377"/>
        <dbReference type="ChEBI" id="CHEBI:29999"/>
        <dbReference type="ChEBI" id="CHEBI:43474"/>
        <dbReference type="ChEBI" id="CHEBI:83421"/>
        <dbReference type="EC" id="3.1.3.16"/>
    </reaction>
    <physiologicalReaction direction="left-to-right" evidence="11">
        <dbReference type="Rhea" id="RHEA:20630"/>
    </physiologicalReaction>
</comment>
<dbReference type="InterPro" id="IPR011990">
    <property type="entry name" value="TPR-like_helical_dom_sf"/>
</dbReference>
<feature type="region of interest" description="Disordered" evidence="17">
    <location>
        <begin position="1"/>
        <end position="20"/>
    </location>
</feature>
<sequence length="615" mass="68331">MSSPSSTASDSTPPSPASSATTLAALGDLSLKDPASISDKDKAEAARLKAEGNAQFQKNQFAEAALKYSEALEYNPFDATLYCNRAYMRMKIEQHGYAIDDATKAIALDPKYVKAYYRRAVCYLAILKPQQAVTDFKKAVQLDPKNANAKTQLDATVKLVRRIEFEKAIEVGEEESSVTRCREIIAQGGCDVDASYTGIKLPTDADGKYTIDQAFMDSMIATFKDGKSIHRRYAWEIVLASWDLLSKEESLVELQLEEGVDCDIIGDTHGQFYDLVHLLSLTGPPSEKHCLVFNGDFVDRGSWSVEVALTLFAYKWLYPNRVFLNRGNHETKDMNKVYGFEGEVKHKHGEMTYKLWAEVFTALPLATLVSPSLPPIETGKATAILSPEGRKRFFIVHGGLFSRDDVTLEEIKKIPRIGRQPGNEGLMCELLWTDPQEANGRGPSKRGVGLGFGPDVTRKWCELNGVTGILRSHEVRQGGYAIEHDGLCTTVFSAPNYVDQVGNKGAYVRIDARGERSYFTFEAKPHPPIKPMAYGNAGLECWEKDDDYGEDIGKAEIGYYQNYTNKYKFIMVVYYLAPLAATESNSTPEPTELANGKRFQPIIDLGHKPFFGPAS</sequence>
<dbReference type="InterPro" id="IPR029052">
    <property type="entry name" value="Metallo-depent_PP-like"/>
</dbReference>
<dbReference type="SUPFAM" id="SSF56300">
    <property type="entry name" value="Metallo-dependent phosphatases"/>
    <property type="match status" value="1"/>
</dbReference>
<comment type="similarity">
    <text evidence="4">Belongs to the PPP phosphatase family. PP-5 (PP-T) subfamily.</text>
</comment>
<evidence type="ECO:0000256" key="9">
    <source>
        <dbReference type="ARBA" id="ARBA00023211"/>
    </source>
</evidence>
<comment type="cofactor">
    <cofactor evidence="1">
        <name>Mn(2+)</name>
        <dbReference type="ChEBI" id="CHEBI:29035"/>
    </cofactor>
</comment>
<dbReference type="GO" id="GO:0005634">
    <property type="term" value="C:nucleus"/>
    <property type="evidence" value="ECO:0007669"/>
    <property type="project" value="UniProtKB-SubCell"/>
</dbReference>
<evidence type="ECO:0000256" key="6">
    <source>
        <dbReference type="ARBA" id="ARBA00022737"/>
    </source>
</evidence>
<keyword evidence="8 15" id="KW-0802">TPR repeat</keyword>
<reference evidence="19" key="1">
    <citation type="submission" date="2020-05" db="EMBL/GenBank/DDBJ databases">
        <title>Evolutionary and genomic comparisons of hybrid uninucleate and nonhybrid Rhizoctonia fungi.</title>
        <authorList>
            <person name="Li C."/>
            <person name="Chen X."/>
        </authorList>
    </citation>
    <scope>NUCLEOTIDE SEQUENCE</scope>
    <source>
        <strain evidence="19">AG-1 IA</strain>
    </source>
</reference>
<evidence type="ECO:0000256" key="7">
    <source>
        <dbReference type="ARBA" id="ARBA00022801"/>
    </source>
</evidence>
<dbReference type="Gene3D" id="3.60.21.10">
    <property type="match status" value="1"/>
</dbReference>
<dbReference type="PANTHER" id="PTHR45668">
    <property type="entry name" value="SERINE/THREONINE-PROTEIN PHOSPHATASE 5-RELATED"/>
    <property type="match status" value="1"/>
</dbReference>
<evidence type="ECO:0000256" key="13">
    <source>
        <dbReference type="ARBA" id="ARBA00059747"/>
    </source>
</evidence>
<comment type="cofactor">
    <cofactor evidence="2">
        <name>Mg(2+)</name>
        <dbReference type="ChEBI" id="CHEBI:18420"/>
    </cofactor>
</comment>
<evidence type="ECO:0000313" key="20">
    <source>
        <dbReference type="Proteomes" id="UP000650533"/>
    </source>
</evidence>
<dbReference type="InterPro" id="IPR004843">
    <property type="entry name" value="Calcineurin-like_PHP"/>
</dbReference>
<name>A0A8H8NYM3_9AGAM</name>
<comment type="catalytic activity">
    <reaction evidence="12">
        <text>O-phospho-L-threonyl-[protein] + H2O = L-threonyl-[protein] + phosphate</text>
        <dbReference type="Rhea" id="RHEA:47004"/>
        <dbReference type="Rhea" id="RHEA-COMP:11060"/>
        <dbReference type="Rhea" id="RHEA-COMP:11605"/>
        <dbReference type="ChEBI" id="CHEBI:15377"/>
        <dbReference type="ChEBI" id="CHEBI:30013"/>
        <dbReference type="ChEBI" id="CHEBI:43474"/>
        <dbReference type="ChEBI" id="CHEBI:61977"/>
        <dbReference type="EC" id="3.1.3.16"/>
    </reaction>
    <physiologicalReaction direction="left-to-right" evidence="12">
        <dbReference type="Rhea" id="RHEA:47005"/>
    </physiologicalReaction>
</comment>
<dbReference type="PANTHER" id="PTHR45668:SF5">
    <property type="entry name" value="SERINE_THREONINE-PROTEIN PHOSPHATASE 5"/>
    <property type="match status" value="1"/>
</dbReference>
<evidence type="ECO:0000256" key="11">
    <source>
        <dbReference type="ARBA" id="ARBA00047986"/>
    </source>
</evidence>
<dbReference type="InterPro" id="IPR041753">
    <property type="entry name" value="PP5_C"/>
</dbReference>
<dbReference type="EMBL" id="CP059664">
    <property type="protein sequence ID" value="QRW21288.1"/>
    <property type="molecule type" value="Genomic_DNA"/>
</dbReference>
<keyword evidence="6" id="KW-0677">Repeat</keyword>
<comment type="subcellular location">
    <subcellularLocation>
        <location evidence="3">Nucleus</location>
    </subcellularLocation>
</comment>
<dbReference type="PROSITE" id="PS50005">
    <property type="entry name" value="TPR"/>
    <property type="match status" value="2"/>
</dbReference>
<dbReference type="AlphaFoldDB" id="A0A8H8NYM3"/>
<comment type="function">
    <text evidence="13">Protein phosphatase that specifically binds to and dephosphorylates the molecular chaperone Hsp90. Dephosphorylation positively regulates the Hsp90 chaperone machinery.</text>
</comment>
<evidence type="ECO:0000256" key="15">
    <source>
        <dbReference type="PROSITE-ProRule" id="PRU00339"/>
    </source>
</evidence>
<dbReference type="Pfam" id="PF00149">
    <property type="entry name" value="Metallophos"/>
    <property type="match status" value="1"/>
</dbReference>
<dbReference type="GO" id="GO:0046872">
    <property type="term" value="F:metal ion binding"/>
    <property type="evidence" value="ECO:0007669"/>
    <property type="project" value="UniProtKB-KW"/>
</dbReference>
<keyword evidence="10" id="KW-0539">Nucleus</keyword>
<dbReference type="EC" id="3.1.3.16" evidence="16"/>
<keyword evidence="5" id="KW-0479">Metal-binding</keyword>
<dbReference type="InterPro" id="IPR051134">
    <property type="entry name" value="PPP_phosphatase"/>
</dbReference>
<dbReference type="Gene3D" id="1.25.40.10">
    <property type="entry name" value="Tetratricopeptide repeat domain"/>
    <property type="match status" value="1"/>
</dbReference>
<dbReference type="GO" id="GO:0004722">
    <property type="term" value="F:protein serine/threonine phosphatase activity"/>
    <property type="evidence" value="ECO:0007669"/>
    <property type="project" value="UniProtKB-EC"/>
</dbReference>
<evidence type="ECO:0000259" key="18">
    <source>
        <dbReference type="PROSITE" id="PS00125"/>
    </source>
</evidence>
<dbReference type="FunFam" id="3.60.21.10:FF:000039">
    <property type="entry name" value="Serine/threonine-protein phosphatase"/>
    <property type="match status" value="1"/>
</dbReference>
<dbReference type="SUPFAM" id="SSF48452">
    <property type="entry name" value="TPR-like"/>
    <property type="match status" value="1"/>
</dbReference>
<evidence type="ECO:0000256" key="2">
    <source>
        <dbReference type="ARBA" id="ARBA00001946"/>
    </source>
</evidence>
<dbReference type="CDD" id="cd07417">
    <property type="entry name" value="MPP_PP5_C"/>
    <property type="match status" value="1"/>
</dbReference>
<evidence type="ECO:0000256" key="1">
    <source>
        <dbReference type="ARBA" id="ARBA00001936"/>
    </source>
</evidence>
<dbReference type="PIRSF" id="PIRSF033096">
    <property type="entry name" value="PPPtase_5"/>
    <property type="match status" value="1"/>
</dbReference>
<dbReference type="SMART" id="SM00028">
    <property type="entry name" value="TPR"/>
    <property type="match status" value="3"/>
</dbReference>
<dbReference type="PROSITE" id="PS00125">
    <property type="entry name" value="SER_THR_PHOSPHATASE"/>
    <property type="match status" value="1"/>
</dbReference>
<dbReference type="Pfam" id="PF08321">
    <property type="entry name" value="PPP5"/>
    <property type="match status" value="1"/>
</dbReference>
<dbReference type="InterPro" id="IPR019734">
    <property type="entry name" value="TPR_rpt"/>
</dbReference>
<keyword evidence="7 16" id="KW-0378">Hydrolase</keyword>
<evidence type="ECO:0000256" key="5">
    <source>
        <dbReference type="ARBA" id="ARBA00022723"/>
    </source>
</evidence>
<evidence type="ECO:0000256" key="14">
    <source>
        <dbReference type="PIRSR" id="PIRSR033096-1"/>
    </source>
</evidence>
<dbReference type="Proteomes" id="UP000650533">
    <property type="component" value="Chromosome 7"/>
</dbReference>